<keyword evidence="2" id="KW-1185">Reference proteome</keyword>
<protein>
    <submittedName>
        <fullName evidence="1">Uncharacterized protein</fullName>
    </submittedName>
</protein>
<organism evidence="1 2">
    <name type="scientific">Pedobacter flavus</name>
    <dbReference type="NCBI Taxonomy" id="3113906"/>
    <lineage>
        <taxon>Bacteria</taxon>
        <taxon>Pseudomonadati</taxon>
        <taxon>Bacteroidota</taxon>
        <taxon>Sphingobacteriia</taxon>
        <taxon>Sphingobacteriales</taxon>
        <taxon>Sphingobacteriaceae</taxon>
        <taxon>Pedobacter</taxon>
    </lineage>
</organism>
<evidence type="ECO:0000313" key="2">
    <source>
        <dbReference type="Proteomes" id="UP001337681"/>
    </source>
</evidence>
<dbReference type="RefSeq" id="WP_330145033.1">
    <property type="nucleotide sequence ID" value="NZ_JAZDQU010000001.1"/>
</dbReference>
<evidence type="ECO:0000313" key="1">
    <source>
        <dbReference type="EMBL" id="MEE1884115.1"/>
    </source>
</evidence>
<proteinExistence type="predicted"/>
<dbReference type="EMBL" id="JAZDQU010000001">
    <property type="protein sequence ID" value="MEE1884115.1"/>
    <property type="molecule type" value="Genomic_DNA"/>
</dbReference>
<comment type="caution">
    <text evidence="1">The sequence shown here is derived from an EMBL/GenBank/DDBJ whole genome shotgun (WGS) entry which is preliminary data.</text>
</comment>
<dbReference type="Proteomes" id="UP001337681">
    <property type="component" value="Unassembled WGS sequence"/>
</dbReference>
<dbReference type="PROSITE" id="PS51257">
    <property type="entry name" value="PROKAR_LIPOPROTEIN"/>
    <property type="match status" value="1"/>
</dbReference>
<sequence length="164" mass="18936">MKKYKNNYNKFFTRILILLFLMSSGCSETLDYKIVRADVVKLHDKLMVDGEKAIHNKIALDTFLVRDLPKLKDVDTAAERIKINQLVLLIDEADESMMDWMQNFKADVEGMSNEKAVEYFKSEKQKLVKMDSLYKVALVGSEAYLKKYGVQVQLANDGHDHSKH</sequence>
<accession>A0ABU7GYT1</accession>
<name>A0ABU7GYT1_9SPHI</name>
<reference evidence="1 2" key="1">
    <citation type="submission" date="2024-01" db="EMBL/GenBank/DDBJ databases">
        <title>Pedobacter sp. nov., isolated from oil-contaminated soil.</title>
        <authorList>
            <person name="Le N.T.T."/>
        </authorList>
    </citation>
    <scope>NUCLEOTIDE SEQUENCE [LARGE SCALE GENOMIC DNA]</scope>
    <source>
        <strain evidence="1 2">VNH31</strain>
    </source>
</reference>
<gene>
    <name evidence="1" type="ORF">VRU49_01665</name>
</gene>